<dbReference type="PANTHER" id="PTHR30620:SF16">
    <property type="entry name" value="LYSOSOMAL BETA GLUCOSIDASE"/>
    <property type="match status" value="1"/>
</dbReference>
<feature type="domain" description="Glycoside hydrolase family 3 N-terminal" evidence="8">
    <location>
        <begin position="33"/>
        <end position="348"/>
    </location>
</feature>
<feature type="chain" id="PRO_5013252408" description="beta-glucosidase" evidence="7">
    <location>
        <begin position="16"/>
        <end position="575"/>
    </location>
</feature>
<protein>
    <recommendedName>
        <fullName evidence="3">beta-glucosidase</fullName>
        <ecNumber evidence="3">3.2.1.21</ecNumber>
    </recommendedName>
</protein>
<dbReference type="Gene3D" id="3.20.20.300">
    <property type="entry name" value="Glycoside hydrolase, family 3, N-terminal domain"/>
    <property type="match status" value="1"/>
</dbReference>
<evidence type="ECO:0000256" key="1">
    <source>
        <dbReference type="ARBA" id="ARBA00000448"/>
    </source>
</evidence>
<dbReference type="OrthoDB" id="65399at2759"/>
<name>A0A1V9ZNJ7_9STRA</name>
<dbReference type="SUPFAM" id="SSF51445">
    <property type="entry name" value="(Trans)glycosidases"/>
    <property type="match status" value="1"/>
</dbReference>
<dbReference type="EC" id="3.2.1.21" evidence="3"/>
<dbReference type="STRING" id="74557.A0A1V9ZNJ7"/>
<dbReference type="Pfam" id="PF01915">
    <property type="entry name" value="Glyco_hydro_3_C"/>
    <property type="match status" value="1"/>
</dbReference>
<keyword evidence="5 10" id="KW-0378">Hydrolase</keyword>
<evidence type="ECO:0000256" key="3">
    <source>
        <dbReference type="ARBA" id="ARBA00012744"/>
    </source>
</evidence>
<organism evidence="10 11">
    <name type="scientific">Thraustotheca clavata</name>
    <dbReference type="NCBI Taxonomy" id="74557"/>
    <lineage>
        <taxon>Eukaryota</taxon>
        <taxon>Sar</taxon>
        <taxon>Stramenopiles</taxon>
        <taxon>Oomycota</taxon>
        <taxon>Saprolegniomycetes</taxon>
        <taxon>Saprolegniales</taxon>
        <taxon>Achlyaceae</taxon>
        <taxon>Thraustotheca</taxon>
    </lineage>
</organism>
<dbReference type="Pfam" id="PF00933">
    <property type="entry name" value="Glyco_hydro_3"/>
    <property type="match status" value="1"/>
</dbReference>
<reference evidence="10 11" key="1">
    <citation type="journal article" date="2014" name="Genome Biol. Evol.">
        <title>The secreted proteins of Achlya hypogyna and Thraustotheca clavata identify the ancestral oomycete secretome and reveal gene acquisitions by horizontal gene transfer.</title>
        <authorList>
            <person name="Misner I."/>
            <person name="Blouin N."/>
            <person name="Leonard G."/>
            <person name="Richards T.A."/>
            <person name="Lane C.E."/>
        </authorList>
    </citation>
    <scope>NUCLEOTIDE SEQUENCE [LARGE SCALE GENOMIC DNA]</scope>
    <source>
        <strain evidence="10 11">ATCC 34112</strain>
    </source>
</reference>
<keyword evidence="6" id="KW-0326">Glycosidase</keyword>
<keyword evidence="4 7" id="KW-0732">Signal</keyword>
<accession>A0A1V9ZNJ7</accession>
<proteinExistence type="inferred from homology"/>
<evidence type="ECO:0000259" key="9">
    <source>
        <dbReference type="Pfam" id="PF01915"/>
    </source>
</evidence>
<dbReference type="InterPro" id="IPR036881">
    <property type="entry name" value="Glyco_hydro_3_C_sf"/>
</dbReference>
<dbReference type="InterPro" id="IPR002772">
    <property type="entry name" value="Glyco_hydro_3_C"/>
</dbReference>
<comment type="similarity">
    <text evidence="2">Belongs to the glycosyl hydrolase 3 family.</text>
</comment>
<evidence type="ECO:0000256" key="2">
    <source>
        <dbReference type="ARBA" id="ARBA00005336"/>
    </source>
</evidence>
<evidence type="ECO:0000256" key="6">
    <source>
        <dbReference type="ARBA" id="ARBA00023295"/>
    </source>
</evidence>
<evidence type="ECO:0000313" key="11">
    <source>
        <dbReference type="Proteomes" id="UP000243217"/>
    </source>
</evidence>
<feature type="signal peptide" evidence="7">
    <location>
        <begin position="1"/>
        <end position="15"/>
    </location>
</feature>
<dbReference type="Proteomes" id="UP000243217">
    <property type="component" value="Unassembled WGS sequence"/>
</dbReference>
<feature type="non-terminal residue" evidence="10">
    <location>
        <position position="575"/>
    </location>
</feature>
<dbReference type="InterPro" id="IPR017853">
    <property type="entry name" value="GH"/>
</dbReference>
<dbReference type="InterPro" id="IPR001764">
    <property type="entry name" value="Glyco_hydro_3_N"/>
</dbReference>
<dbReference type="PRINTS" id="PR00133">
    <property type="entry name" value="GLHYDRLASE3"/>
</dbReference>
<comment type="caution">
    <text evidence="10">The sequence shown here is derived from an EMBL/GenBank/DDBJ whole genome shotgun (WGS) entry which is preliminary data.</text>
</comment>
<comment type="catalytic activity">
    <reaction evidence="1">
        <text>Hydrolysis of terminal, non-reducing beta-D-glucosyl residues with release of beta-D-glucose.</text>
        <dbReference type="EC" id="3.2.1.21"/>
    </reaction>
</comment>
<dbReference type="GO" id="GO:0009251">
    <property type="term" value="P:glucan catabolic process"/>
    <property type="evidence" value="ECO:0007669"/>
    <property type="project" value="TreeGrafter"/>
</dbReference>
<dbReference type="EMBL" id="JNBS01001797">
    <property type="protein sequence ID" value="OQR99553.1"/>
    <property type="molecule type" value="Genomic_DNA"/>
</dbReference>
<gene>
    <name evidence="10" type="ORF">THRCLA_06473</name>
</gene>
<dbReference type="GO" id="GO:0008422">
    <property type="term" value="F:beta-glucosidase activity"/>
    <property type="evidence" value="ECO:0007669"/>
    <property type="project" value="UniProtKB-EC"/>
</dbReference>
<evidence type="ECO:0000256" key="5">
    <source>
        <dbReference type="ARBA" id="ARBA00022801"/>
    </source>
</evidence>
<dbReference type="InterPro" id="IPR036962">
    <property type="entry name" value="Glyco_hydro_3_N_sf"/>
</dbReference>
<evidence type="ECO:0000256" key="7">
    <source>
        <dbReference type="SAM" id="SignalP"/>
    </source>
</evidence>
<evidence type="ECO:0000313" key="10">
    <source>
        <dbReference type="EMBL" id="OQR99553.1"/>
    </source>
</evidence>
<dbReference type="FunFam" id="3.20.20.300:FF:000007">
    <property type="entry name" value="Lysosomal beta glucosidase"/>
    <property type="match status" value="1"/>
</dbReference>
<dbReference type="InterPro" id="IPR051915">
    <property type="entry name" value="Cellulose_Degrad_GH3"/>
</dbReference>
<keyword evidence="11" id="KW-1185">Reference proteome</keyword>
<dbReference type="PANTHER" id="PTHR30620">
    <property type="entry name" value="PERIPLASMIC BETA-GLUCOSIDASE-RELATED"/>
    <property type="match status" value="1"/>
</dbReference>
<dbReference type="AlphaFoldDB" id="A0A1V9ZNJ7"/>
<dbReference type="SUPFAM" id="SSF52279">
    <property type="entry name" value="Beta-D-glucan exohydrolase, C-terminal domain"/>
    <property type="match status" value="1"/>
</dbReference>
<evidence type="ECO:0000256" key="4">
    <source>
        <dbReference type="ARBA" id="ARBA00022729"/>
    </source>
</evidence>
<dbReference type="Gene3D" id="3.40.50.1700">
    <property type="entry name" value="Glycoside hydrolase family 3 C-terminal domain"/>
    <property type="match status" value="1"/>
</dbReference>
<evidence type="ECO:0000259" key="8">
    <source>
        <dbReference type="Pfam" id="PF00933"/>
    </source>
</evidence>
<feature type="domain" description="Glycoside hydrolase family 3 C-terminal" evidence="9">
    <location>
        <begin position="386"/>
        <end position="575"/>
    </location>
</feature>
<sequence>MKVSLALLGLVSVVADSYDDQAEAIVAKMSVNQWIAQMAQVNIGFILNADGSVNTNAITQCAKLGVGSFLNGAFTPSQWRTLVSQIQSIYAANNAPPALYGLDSVHGANYVTGAILSPHQINKGSTFNPSLVQNSAFITARDTVAGGVNWVFAPGLDLTVHKRWSRVYETFGEDPYLASQLGIAAVKGIQSAPGVAASIKHFIGYGATSNGDDRGPAYLNDYQVLNYHAPSFIEAVKNANPLSVMASYVSVNDVPMVVNTHLTVDLLRNDLGFNGVLLTDWEDIYNLNYVHKLVNNNQDAIAMSMSKSSVDMSMIPYDLSFISLAQNLVNAGTIPSSRFRQSAKRIIKMKLQMGLYQNSVPGGDYVGLVGSAADRQAALDVARESIILLKNQNNVLPLSGQPKIFLTGPSIDNIGYLCGGWTWLWQGVTDNSKFPGSYSIKGAFQNLYSDQSKISSLQGVDISGVTTDSLNTAKYMASQAQYTIIAVGEQPYAEMVGNTPDATLPAGQLQYIRDIASTGTKVILVLVQGRPRLLNGVADVVHAVIDAMLPCMMGGQAIAEIILGIVNPSGRLSIT</sequence>